<dbReference type="EMBL" id="BKZQ01000125">
    <property type="protein sequence ID" value="GER71929.1"/>
    <property type="molecule type" value="Genomic_DNA"/>
</dbReference>
<sequence length="43" mass="5182">MRTYLISRLRTVGKKKVSANVLYKPTKNRWEEESERERTLQSV</sequence>
<dbReference type="AlphaFoldDB" id="A0A5J4JL50"/>
<organism evidence="1 2">
    <name type="scientific">Weizmannia acidilactici</name>
    <dbReference type="NCBI Taxonomy" id="2607726"/>
    <lineage>
        <taxon>Bacteria</taxon>
        <taxon>Bacillati</taxon>
        <taxon>Bacillota</taxon>
        <taxon>Bacilli</taxon>
        <taxon>Bacillales</taxon>
        <taxon>Bacillaceae</taxon>
        <taxon>Heyndrickxia</taxon>
    </lineage>
</organism>
<protein>
    <submittedName>
        <fullName evidence="1">Uncharacterized protein</fullName>
    </submittedName>
</protein>
<evidence type="ECO:0000313" key="1">
    <source>
        <dbReference type="EMBL" id="GER71929.1"/>
    </source>
</evidence>
<keyword evidence="2" id="KW-1185">Reference proteome</keyword>
<accession>A0A5J4JL50</accession>
<dbReference type="Proteomes" id="UP000391919">
    <property type="component" value="Unassembled WGS sequence"/>
</dbReference>
<evidence type="ECO:0000313" key="2">
    <source>
        <dbReference type="Proteomes" id="UP000391919"/>
    </source>
</evidence>
<comment type="caution">
    <text evidence="1">The sequence shown here is derived from an EMBL/GenBank/DDBJ whole genome shotgun (WGS) entry which is preliminary data.</text>
</comment>
<name>A0A5J4JL50_9BACI</name>
<proteinExistence type="predicted"/>
<reference evidence="1 2" key="1">
    <citation type="submission" date="2019-09" db="EMBL/GenBank/DDBJ databases">
        <title>Draft genome sequence of Bacillus sp. JC-7.</title>
        <authorList>
            <person name="Tanaka N."/>
            <person name="Shiwa Y."/>
            <person name="Fujita N."/>
            <person name="Tanasupawat S."/>
        </authorList>
    </citation>
    <scope>NUCLEOTIDE SEQUENCE [LARGE SCALE GENOMIC DNA]</scope>
    <source>
        <strain evidence="1 2">JC-7</strain>
    </source>
</reference>
<gene>
    <name evidence="1" type="ORF">BpJC7_32320</name>
</gene>